<dbReference type="GO" id="GO:0003676">
    <property type="term" value="F:nucleic acid binding"/>
    <property type="evidence" value="ECO:0007669"/>
    <property type="project" value="InterPro"/>
</dbReference>
<dbReference type="EMBL" id="JACGWN010000083">
    <property type="protein sequence ID" value="KAL0386655.1"/>
    <property type="molecule type" value="Genomic_DNA"/>
</dbReference>
<dbReference type="Pfam" id="PF17919">
    <property type="entry name" value="RT_RNaseH_2"/>
    <property type="match status" value="1"/>
</dbReference>
<dbReference type="InterPro" id="IPR043502">
    <property type="entry name" value="DNA/RNA_pol_sf"/>
</dbReference>
<accession>A0AAW2S3I2</accession>
<dbReference type="Pfam" id="PF17921">
    <property type="entry name" value="Integrase_H2C2"/>
    <property type="match status" value="1"/>
</dbReference>
<dbReference type="InterPro" id="IPR012337">
    <property type="entry name" value="RNaseH-like_sf"/>
</dbReference>
<dbReference type="InterPro" id="IPR036397">
    <property type="entry name" value="RNaseH_sf"/>
</dbReference>
<evidence type="ECO:0000259" key="1">
    <source>
        <dbReference type="PROSITE" id="PS50994"/>
    </source>
</evidence>
<organism evidence="2">
    <name type="scientific">Sesamum latifolium</name>
    <dbReference type="NCBI Taxonomy" id="2727402"/>
    <lineage>
        <taxon>Eukaryota</taxon>
        <taxon>Viridiplantae</taxon>
        <taxon>Streptophyta</taxon>
        <taxon>Embryophyta</taxon>
        <taxon>Tracheophyta</taxon>
        <taxon>Spermatophyta</taxon>
        <taxon>Magnoliopsida</taxon>
        <taxon>eudicotyledons</taxon>
        <taxon>Gunneridae</taxon>
        <taxon>Pentapetalae</taxon>
        <taxon>asterids</taxon>
        <taxon>lamiids</taxon>
        <taxon>Lamiales</taxon>
        <taxon>Pedaliaceae</taxon>
        <taxon>Sesamum</taxon>
    </lineage>
</organism>
<comment type="caution">
    <text evidence="2">The sequence shown here is derived from an EMBL/GenBank/DDBJ whole genome shotgun (WGS) entry which is preliminary data.</text>
</comment>
<reference evidence="2" key="2">
    <citation type="journal article" date="2024" name="Plant">
        <title>Genomic evolution and insights into agronomic trait innovations of Sesamum species.</title>
        <authorList>
            <person name="Miao H."/>
            <person name="Wang L."/>
            <person name="Qu L."/>
            <person name="Liu H."/>
            <person name="Sun Y."/>
            <person name="Le M."/>
            <person name="Wang Q."/>
            <person name="Wei S."/>
            <person name="Zheng Y."/>
            <person name="Lin W."/>
            <person name="Duan Y."/>
            <person name="Cao H."/>
            <person name="Xiong S."/>
            <person name="Wang X."/>
            <person name="Wei L."/>
            <person name="Li C."/>
            <person name="Ma Q."/>
            <person name="Ju M."/>
            <person name="Zhao R."/>
            <person name="Li G."/>
            <person name="Mu C."/>
            <person name="Tian Q."/>
            <person name="Mei H."/>
            <person name="Zhang T."/>
            <person name="Gao T."/>
            <person name="Zhang H."/>
        </authorList>
    </citation>
    <scope>NUCLEOTIDE SEQUENCE</scope>
    <source>
        <strain evidence="2">KEN1</strain>
    </source>
</reference>
<feature type="domain" description="Integrase catalytic" evidence="1">
    <location>
        <begin position="186"/>
        <end position="258"/>
    </location>
</feature>
<dbReference type="GO" id="GO:0015074">
    <property type="term" value="P:DNA integration"/>
    <property type="evidence" value="ECO:0007669"/>
    <property type="project" value="InterPro"/>
</dbReference>
<sequence>MAAPLNELTKKNVPFKWENAQEKAFQDIKEKLTHAPLLALPDFGKTFEIECDASGIGIGVLMEGALKYIRSQSKLSHRHAKWVEFIESFSYVIKHKKGKENIVVDALLRSIWKLHPKHRMEQILFEAHSGGLMGHFGISKTLGVLREHFHWPKMRRDVEKFVEKCIVCHKAKSKLNPHGLYMPLPIPSVPWEDVSIDFVLGLTRSKRGRDSIFVVVDRFSKMAHFIVCHKVDDASNIANLFFQEVVRLHGMPRMIVLD</sequence>
<dbReference type="InterPro" id="IPR041577">
    <property type="entry name" value="RT_RNaseH_2"/>
</dbReference>
<dbReference type="InterPro" id="IPR041588">
    <property type="entry name" value="Integrase_H2C2"/>
</dbReference>
<dbReference type="SUPFAM" id="SSF53098">
    <property type="entry name" value="Ribonuclease H-like"/>
    <property type="match status" value="1"/>
</dbReference>
<dbReference type="SUPFAM" id="SSF56672">
    <property type="entry name" value="DNA/RNA polymerases"/>
    <property type="match status" value="1"/>
</dbReference>
<evidence type="ECO:0000313" key="2">
    <source>
        <dbReference type="EMBL" id="KAL0386655.1"/>
    </source>
</evidence>
<name>A0AAW2S3I2_9LAMI</name>
<dbReference type="PROSITE" id="PS50994">
    <property type="entry name" value="INTEGRASE"/>
    <property type="match status" value="1"/>
</dbReference>
<gene>
    <name evidence="2" type="ORF">Slati_4544200</name>
</gene>
<dbReference type="PANTHER" id="PTHR35046">
    <property type="entry name" value="ZINC KNUCKLE (CCHC-TYPE) FAMILY PROTEIN"/>
    <property type="match status" value="1"/>
</dbReference>
<dbReference type="AlphaFoldDB" id="A0AAW2S3I2"/>
<reference evidence="2" key="1">
    <citation type="submission" date="2020-06" db="EMBL/GenBank/DDBJ databases">
        <authorList>
            <person name="Li T."/>
            <person name="Hu X."/>
            <person name="Zhang T."/>
            <person name="Song X."/>
            <person name="Zhang H."/>
            <person name="Dai N."/>
            <person name="Sheng W."/>
            <person name="Hou X."/>
            <person name="Wei L."/>
        </authorList>
    </citation>
    <scope>NUCLEOTIDE SEQUENCE</scope>
    <source>
        <strain evidence="2">KEN1</strain>
        <tissue evidence="2">Leaf</tissue>
    </source>
</reference>
<proteinExistence type="predicted"/>
<dbReference type="Gene3D" id="1.10.340.70">
    <property type="match status" value="1"/>
</dbReference>
<dbReference type="InterPro" id="IPR043128">
    <property type="entry name" value="Rev_trsase/Diguanyl_cyclase"/>
</dbReference>
<dbReference type="FunFam" id="1.10.340.70:FF:000001">
    <property type="entry name" value="Retrovirus-related Pol polyprotein from transposon gypsy-like Protein"/>
    <property type="match status" value="1"/>
</dbReference>
<dbReference type="PANTHER" id="PTHR35046:SF9">
    <property type="entry name" value="RNA-DIRECTED DNA POLYMERASE"/>
    <property type="match status" value="1"/>
</dbReference>
<dbReference type="Gene3D" id="3.30.70.270">
    <property type="match status" value="1"/>
</dbReference>
<dbReference type="Gene3D" id="3.30.420.10">
    <property type="entry name" value="Ribonuclease H-like superfamily/Ribonuclease H"/>
    <property type="match status" value="1"/>
</dbReference>
<dbReference type="InterPro" id="IPR001584">
    <property type="entry name" value="Integrase_cat-core"/>
</dbReference>
<protein>
    <submittedName>
        <fullName evidence="2">Transposon Ty3-G Gag-Pol polyprotein</fullName>
    </submittedName>
</protein>